<feature type="region of interest" description="Disordered" evidence="8">
    <location>
        <begin position="61"/>
        <end position="80"/>
    </location>
</feature>
<reference evidence="9 10" key="1">
    <citation type="journal article" date="2012" name="J. Bacteriol.">
        <title>Complete Genome Sequence of Leptospirillum ferrooxidans Strain C2-3, Isolated from a Fresh Volcanic Ash Deposit on the Island of Miyake, Japan.</title>
        <authorList>
            <person name="Fujimura R."/>
            <person name="Sato Y."/>
            <person name="Nishizawa T."/>
            <person name="Oshima K."/>
            <person name="Kim S.-W."/>
            <person name="Hattori M."/>
            <person name="Kamijo T."/>
            <person name="Ohta H."/>
        </authorList>
    </citation>
    <scope>NUCLEOTIDE SEQUENCE [LARGE SCALE GENOMIC DNA]</scope>
    <source>
        <strain evidence="9 10">C2-3</strain>
    </source>
</reference>
<keyword evidence="7" id="KW-0472">Membrane</keyword>
<dbReference type="HOGENOM" id="CLU_2356331_0_0_0"/>
<dbReference type="EMBL" id="AP012342">
    <property type="protein sequence ID" value="BAM07628.1"/>
    <property type="molecule type" value="Genomic_DNA"/>
</dbReference>
<dbReference type="RefSeq" id="WP_014450112.1">
    <property type="nucleotide sequence ID" value="NC_017094.1"/>
</dbReference>
<evidence type="ECO:0000256" key="4">
    <source>
        <dbReference type="ARBA" id="ARBA00022927"/>
    </source>
</evidence>
<keyword evidence="4" id="KW-0653">Protein transport</keyword>
<dbReference type="PATRIC" id="fig|1162668.3.peg.2316"/>
<dbReference type="eggNOG" id="COG1826">
    <property type="taxonomic scope" value="Bacteria"/>
</dbReference>
<evidence type="ECO:0000256" key="2">
    <source>
        <dbReference type="ARBA" id="ARBA00022448"/>
    </source>
</evidence>
<dbReference type="Proteomes" id="UP000007382">
    <property type="component" value="Chromosome"/>
</dbReference>
<keyword evidence="6" id="KW-0811">Translocation</keyword>
<organism evidence="9 10">
    <name type="scientific">Leptospirillum ferrooxidans (strain C2-3)</name>
    <dbReference type="NCBI Taxonomy" id="1162668"/>
    <lineage>
        <taxon>Bacteria</taxon>
        <taxon>Pseudomonadati</taxon>
        <taxon>Nitrospirota</taxon>
        <taxon>Nitrospiria</taxon>
        <taxon>Nitrospirales</taxon>
        <taxon>Nitrospiraceae</taxon>
        <taxon>Leptospirillum</taxon>
    </lineage>
</organism>
<evidence type="ECO:0000256" key="1">
    <source>
        <dbReference type="ARBA" id="ARBA00004167"/>
    </source>
</evidence>
<keyword evidence="10" id="KW-1185">Reference proteome</keyword>
<keyword evidence="3" id="KW-0812">Transmembrane</keyword>
<evidence type="ECO:0000256" key="7">
    <source>
        <dbReference type="ARBA" id="ARBA00023136"/>
    </source>
</evidence>
<evidence type="ECO:0000256" key="6">
    <source>
        <dbReference type="ARBA" id="ARBA00023010"/>
    </source>
</evidence>
<name>I0IQS9_LEPFC</name>
<dbReference type="InterPro" id="IPR003369">
    <property type="entry name" value="TatA/B/E"/>
</dbReference>
<dbReference type="OrthoDB" id="7206969at2"/>
<keyword evidence="2" id="KW-0813">Transport</keyword>
<dbReference type="Gene3D" id="1.20.5.3310">
    <property type="match status" value="1"/>
</dbReference>
<evidence type="ECO:0000256" key="3">
    <source>
        <dbReference type="ARBA" id="ARBA00022692"/>
    </source>
</evidence>
<keyword evidence="5" id="KW-1133">Transmembrane helix</keyword>
<evidence type="ECO:0000256" key="5">
    <source>
        <dbReference type="ARBA" id="ARBA00022989"/>
    </source>
</evidence>
<dbReference type="AlphaFoldDB" id="I0IQS9"/>
<gene>
    <name evidence="9" type="primary">tatA</name>
    <name evidence="9" type="ordered locus">LFE_1951</name>
</gene>
<evidence type="ECO:0000313" key="10">
    <source>
        <dbReference type="Proteomes" id="UP000007382"/>
    </source>
</evidence>
<dbReference type="Pfam" id="PF02416">
    <property type="entry name" value="TatA_B_E"/>
    <property type="match status" value="1"/>
</dbReference>
<protein>
    <submittedName>
        <fullName evidence="9">Putative sec-independent protein translocase protein</fullName>
    </submittedName>
</protein>
<reference evidence="10" key="2">
    <citation type="submission" date="2012-03" db="EMBL/GenBank/DDBJ databases">
        <title>The complete genome sequence of the pioneer microbe on fresh volcanic deposit, Leptospirillum ferrooxidans strain C2-3.</title>
        <authorList>
            <person name="Fujimura R."/>
            <person name="Sato Y."/>
            <person name="Nishizawa T."/>
            <person name="Nanba K."/>
            <person name="Oshima K."/>
            <person name="Hattori M."/>
            <person name="Kamijo T."/>
            <person name="Ohta H."/>
        </authorList>
    </citation>
    <scope>NUCLEOTIDE SEQUENCE [LARGE SCALE GENOMIC DNA]</scope>
    <source>
        <strain evidence="10">C2-3</strain>
    </source>
</reference>
<comment type="subcellular location">
    <subcellularLocation>
        <location evidence="1">Membrane</location>
        <topology evidence="1">Single-pass membrane protein</topology>
    </subcellularLocation>
</comment>
<evidence type="ECO:0000313" key="9">
    <source>
        <dbReference type="EMBL" id="BAM07628.1"/>
    </source>
</evidence>
<evidence type="ECO:0000256" key="8">
    <source>
        <dbReference type="SAM" id="MobiDB-lite"/>
    </source>
</evidence>
<dbReference type="STRING" id="1162668.LFE_1951"/>
<accession>I0IQS9</accession>
<sequence length="93" mass="10751">MFGIGWPDLIFIFLLIMLVVKPSEWPSLATKTGRFIRLARTRLAPILLEVKDISRSIMEEGRPAEPDDWTPLPQPYQKGGEFPMIQNIRLEKE</sequence>
<proteinExistence type="predicted"/>
<dbReference type="KEGG" id="lfc:LFE_1951"/>